<name>J9GNW0_9ZZZZ</name>
<organism evidence="1">
    <name type="scientific">gut metagenome</name>
    <dbReference type="NCBI Taxonomy" id="749906"/>
    <lineage>
        <taxon>unclassified sequences</taxon>
        <taxon>metagenomes</taxon>
        <taxon>organismal metagenomes</taxon>
    </lineage>
</organism>
<dbReference type="AlphaFoldDB" id="J9GNW0"/>
<proteinExistence type="predicted"/>
<dbReference type="EMBL" id="AMCI01000407">
    <property type="protein sequence ID" value="EJX09364.1"/>
    <property type="molecule type" value="Genomic_DNA"/>
</dbReference>
<protein>
    <submittedName>
        <fullName evidence="1">Uncharacterized protein</fullName>
    </submittedName>
</protein>
<comment type="caution">
    <text evidence="1">The sequence shown here is derived from an EMBL/GenBank/DDBJ whole genome shotgun (WGS) entry which is preliminary data.</text>
</comment>
<gene>
    <name evidence="1" type="ORF">EVA_02512</name>
</gene>
<evidence type="ECO:0000313" key="1">
    <source>
        <dbReference type="EMBL" id="EJX09364.1"/>
    </source>
</evidence>
<reference evidence="1" key="1">
    <citation type="journal article" date="2012" name="PLoS ONE">
        <title>Gene sets for utilization of primary and secondary nutrition supplies in the distal gut of endangered iberian lynx.</title>
        <authorList>
            <person name="Alcaide M."/>
            <person name="Messina E."/>
            <person name="Richter M."/>
            <person name="Bargiela R."/>
            <person name="Peplies J."/>
            <person name="Huws S.A."/>
            <person name="Newbold C.J."/>
            <person name="Golyshin P.N."/>
            <person name="Simon M.A."/>
            <person name="Lopez G."/>
            <person name="Yakimov M.M."/>
            <person name="Ferrer M."/>
        </authorList>
    </citation>
    <scope>NUCLEOTIDE SEQUENCE</scope>
</reference>
<sequence length="56" mass="6260">MLASILKEQDRKKRPALFISHLPVPPTLLPTKAPCYFSKQIHPISTTKSAQMVAET</sequence>
<accession>J9GNW0</accession>